<dbReference type="SUPFAM" id="SSF55103">
    <property type="entry name" value="FAD-linked oxidases, C-terminal domain"/>
    <property type="match status" value="1"/>
</dbReference>
<dbReference type="PANTHER" id="PTHR11748:SF119">
    <property type="entry name" value="D-2-HYDROXYGLUTARATE DEHYDROGENASE"/>
    <property type="match status" value="1"/>
</dbReference>
<dbReference type="PROSITE" id="PS00198">
    <property type="entry name" value="4FE4S_FER_1"/>
    <property type="match status" value="1"/>
</dbReference>
<dbReference type="InterPro" id="IPR016169">
    <property type="entry name" value="FAD-bd_PCMH_sub2"/>
</dbReference>
<keyword evidence="7" id="KW-0411">Iron-sulfur</keyword>
<comment type="caution">
    <text evidence="11">The sequence shown here is derived from an EMBL/GenBank/DDBJ whole genome shotgun (WGS) entry which is preliminary data.</text>
</comment>
<dbReference type="SUPFAM" id="SSF46548">
    <property type="entry name" value="alpha-helical ferredoxin"/>
    <property type="match status" value="1"/>
</dbReference>
<gene>
    <name evidence="11" type="ORF">ABXS05_14540</name>
</gene>
<evidence type="ECO:0000313" key="11">
    <source>
        <dbReference type="EMBL" id="MEW9306766.1"/>
    </source>
</evidence>
<dbReference type="InterPro" id="IPR006094">
    <property type="entry name" value="Oxid_FAD_bind_N"/>
</dbReference>
<dbReference type="Pfam" id="PF02913">
    <property type="entry name" value="FAD-oxidase_C"/>
    <property type="match status" value="1"/>
</dbReference>
<evidence type="ECO:0000313" key="12">
    <source>
        <dbReference type="Proteomes" id="UP001555786"/>
    </source>
</evidence>
<dbReference type="InterPro" id="IPR009051">
    <property type="entry name" value="Helical_ferredxn"/>
</dbReference>
<dbReference type="PROSITE" id="PS51387">
    <property type="entry name" value="FAD_PCMH"/>
    <property type="match status" value="1"/>
</dbReference>
<dbReference type="Proteomes" id="UP001555786">
    <property type="component" value="Unassembled WGS sequence"/>
</dbReference>
<keyword evidence="4" id="KW-0274">FAD</keyword>
<dbReference type="Gene3D" id="3.30.70.2740">
    <property type="match status" value="1"/>
</dbReference>
<feature type="domain" description="FAD-binding PCMH-type" evidence="10">
    <location>
        <begin position="49"/>
        <end position="278"/>
    </location>
</feature>
<evidence type="ECO:0000256" key="8">
    <source>
        <dbReference type="SAM" id="MobiDB-lite"/>
    </source>
</evidence>
<dbReference type="InterPro" id="IPR017900">
    <property type="entry name" value="4Fe4S_Fe_S_CS"/>
</dbReference>
<evidence type="ECO:0000259" key="9">
    <source>
        <dbReference type="PROSITE" id="PS51379"/>
    </source>
</evidence>
<accession>A0ABV3PM99</accession>
<proteinExistence type="predicted"/>
<dbReference type="PANTHER" id="PTHR11748">
    <property type="entry name" value="D-LACTATE DEHYDROGENASE"/>
    <property type="match status" value="1"/>
</dbReference>
<evidence type="ECO:0000256" key="4">
    <source>
        <dbReference type="ARBA" id="ARBA00022827"/>
    </source>
</evidence>
<evidence type="ECO:0000256" key="6">
    <source>
        <dbReference type="ARBA" id="ARBA00023004"/>
    </source>
</evidence>
<evidence type="ECO:0000256" key="5">
    <source>
        <dbReference type="ARBA" id="ARBA00023002"/>
    </source>
</evidence>
<dbReference type="SUPFAM" id="SSF56176">
    <property type="entry name" value="FAD-binding/transporter-associated domain-like"/>
    <property type="match status" value="1"/>
</dbReference>
<dbReference type="InterPro" id="IPR004113">
    <property type="entry name" value="FAD-bd_oxidored_4_C"/>
</dbReference>
<feature type="region of interest" description="Disordered" evidence="8">
    <location>
        <begin position="984"/>
        <end position="1004"/>
    </location>
</feature>
<keyword evidence="5" id="KW-0560">Oxidoreductase</keyword>
<protein>
    <submittedName>
        <fullName evidence="11">FAD-binding and (Fe-S)-binding domain-containing protein</fullName>
    </submittedName>
</protein>
<feature type="domain" description="4Fe-4S ferredoxin-type" evidence="9">
    <location>
        <begin position="633"/>
        <end position="664"/>
    </location>
</feature>
<comment type="cofactor">
    <cofactor evidence="1">
        <name>FAD</name>
        <dbReference type="ChEBI" id="CHEBI:57692"/>
    </cofactor>
</comment>
<evidence type="ECO:0000256" key="7">
    <source>
        <dbReference type="ARBA" id="ARBA00023014"/>
    </source>
</evidence>
<dbReference type="InterPro" id="IPR016166">
    <property type="entry name" value="FAD-bd_PCMH"/>
</dbReference>
<dbReference type="InterPro" id="IPR016164">
    <property type="entry name" value="FAD-linked_Oxase-like_C"/>
</dbReference>
<dbReference type="Pfam" id="PF01565">
    <property type="entry name" value="FAD_binding_4"/>
    <property type="match status" value="1"/>
</dbReference>
<dbReference type="Pfam" id="PF13183">
    <property type="entry name" value="Fer4_8"/>
    <property type="match status" value="1"/>
</dbReference>
<dbReference type="Gene3D" id="1.10.1060.10">
    <property type="entry name" value="Alpha-helical ferredoxin"/>
    <property type="match status" value="1"/>
</dbReference>
<dbReference type="EMBL" id="JBFNQD010000004">
    <property type="protein sequence ID" value="MEW9306766.1"/>
    <property type="molecule type" value="Genomic_DNA"/>
</dbReference>
<dbReference type="InterPro" id="IPR017896">
    <property type="entry name" value="4Fe4S_Fe-S-bd"/>
</dbReference>
<dbReference type="Gene3D" id="3.30.465.10">
    <property type="match status" value="1"/>
</dbReference>
<keyword evidence="2" id="KW-0285">Flavoprotein</keyword>
<keyword evidence="6" id="KW-0408">Iron</keyword>
<organism evidence="11 12">
    <name type="scientific">Labrys neptuniae</name>
    <dbReference type="NCBI Taxonomy" id="376174"/>
    <lineage>
        <taxon>Bacteria</taxon>
        <taxon>Pseudomonadati</taxon>
        <taxon>Pseudomonadota</taxon>
        <taxon>Alphaproteobacteria</taxon>
        <taxon>Hyphomicrobiales</taxon>
        <taxon>Xanthobacteraceae</taxon>
        <taxon>Labrys</taxon>
    </lineage>
</organism>
<dbReference type="InterPro" id="IPR036318">
    <property type="entry name" value="FAD-bd_PCMH-like_sf"/>
</dbReference>
<evidence type="ECO:0000256" key="3">
    <source>
        <dbReference type="ARBA" id="ARBA00022723"/>
    </source>
</evidence>
<reference evidence="11 12" key="1">
    <citation type="submission" date="2024-07" db="EMBL/GenBank/DDBJ databases">
        <title>Description of Labrys sedimenti sp. nov., isolated from a diclofenac-degrading enrichment culture.</title>
        <authorList>
            <person name="Tancsics A."/>
            <person name="Csepanyi A."/>
        </authorList>
    </citation>
    <scope>NUCLEOTIDE SEQUENCE [LARGE SCALE GENOMIC DNA]</scope>
    <source>
        <strain evidence="11 12">LMG 23578</strain>
    </source>
</reference>
<evidence type="ECO:0000256" key="2">
    <source>
        <dbReference type="ARBA" id="ARBA00022630"/>
    </source>
</evidence>
<name>A0ABV3PM99_9HYPH</name>
<evidence type="ECO:0000256" key="1">
    <source>
        <dbReference type="ARBA" id="ARBA00001974"/>
    </source>
</evidence>
<keyword evidence="12" id="KW-1185">Reference proteome</keyword>
<evidence type="ECO:0000259" key="10">
    <source>
        <dbReference type="PROSITE" id="PS51387"/>
    </source>
</evidence>
<dbReference type="PROSITE" id="PS51379">
    <property type="entry name" value="4FE4S_FER_2"/>
    <property type="match status" value="1"/>
</dbReference>
<dbReference type="RefSeq" id="WP_367624393.1">
    <property type="nucleotide sequence ID" value="NZ_JBFNQD010000004.1"/>
</dbReference>
<sequence length="1004" mass="108291">MNMRVQVEDKAVPSGLDAFLSALVSAGYAGDIARDRATRIVHATDNSIYQVEPAAVLFARDSEDIARVVRLAADHRIPLSPRGGGTGTNGQSLTRGVLVDTSRHMNRILEFDLERQKVTVEPGVVLNQLNAYLQPHGLFFPPTVSTASRATLGGMVATDASGKGSRIYGKTSDYIEAMEIILANGETVQVAAMPIAEARELARCEDAAGRIHREVLRVVDENAELIASTFPQMNRGLTGYNLKQVLGEDGLFRLSYLLAGSEGTLAFTTRLTLRLRRRPAYRALVPVRYATFQAALVDVQRLLQAEPAAIEILDDTILSLARQDVVWGEIESVLGRDDGRPMGGLNFVEFVGEAQSDIDAALARLSNLLAAEPDAVLDWKVVTDPKTIAGLWSLREKAVGLLGRLGGGKQGTPFVEDTAVPPEKLAPYVEELYAILDRHGLAYGMFGHADVGCLHVRPALDMRLPEDAALIRPVSDAVAALTKKHGGLLWGEHGRGYRGEYSPFFFGGKLYEELCALKRAFDPLNLLNPGKLASADAVLHPVERIDAVPLRGEKDRAIAAPLQRDYDKAIACNGNGACFNWDKHDPMCPSYKFTRDRRHSPKGRAAMLREWARSTSVIETQPTEARDAAEIEDELKASLDLCLSCKACSSQCPVKVDIPAMKARFLQRYFTRRRRPLRHRIVAAMEPGLALARRFPGIANLGLRLMATPRLARWTGLTDLPRLSVPAAAPRLQPRDLGGLAAGAGPNAVILMEDSFTSSFDGGVVDAVAGLLARLGFEVHLASPAANGKALHALGMLDAFSKVAGAARAHQSALLATGLPVVGIEPVAVLMGRHEYVGPGLGEPLAVLGLDEFLAQALESGRLGQALSASGTAGFHLLPHCTEKTARPGTGQAWTRIFKHFGLELTVPATGCCGMAGLFGHEAEHVEMSKGLFAMSWAPRLDGLAPSAVLATGFSCRCQTERCQGYAPRHPAQALLAHLESLAPSSQPQFRQSRLHQSRLGDTR</sequence>
<keyword evidence="3" id="KW-0479">Metal-binding</keyword>